<evidence type="ECO:0000313" key="1">
    <source>
        <dbReference type="EnsemblMetazoa" id="PPA46414.1"/>
    </source>
</evidence>
<sequence>MGSTAHFIDSEWKRQLYIISLDSVQGPHNGNQYNFDADGHNIYESGTNFLNKLALIKCTRDTISVDFYEQDYDKLMITHVFMMYSHSGFSNISKGLGFTAVMTVAER</sequence>
<accession>A0A2A6BUP7</accession>
<reference evidence="2" key="1">
    <citation type="journal article" date="2008" name="Nat. Genet.">
        <title>The Pristionchus pacificus genome provides a unique perspective on nematode lifestyle and parasitism.</title>
        <authorList>
            <person name="Dieterich C."/>
            <person name="Clifton S.W."/>
            <person name="Schuster L.N."/>
            <person name="Chinwalla A."/>
            <person name="Delehaunty K."/>
            <person name="Dinkelacker I."/>
            <person name="Fulton L."/>
            <person name="Fulton R."/>
            <person name="Godfrey J."/>
            <person name="Minx P."/>
            <person name="Mitreva M."/>
            <person name="Roeseler W."/>
            <person name="Tian H."/>
            <person name="Witte H."/>
            <person name="Yang S.P."/>
            <person name="Wilson R.K."/>
            <person name="Sommer R.J."/>
        </authorList>
    </citation>
    <scope>NUCLEOTIDE SEQUENCE [LARGE SCALE GENOMIC DNA]</scope>
    <source>
        <strain evidence="2">PS312</strain>
    </source>
</reference>
<keyword evidence="2" id="KW-1185">Reference proteome</keyword>
<proteinExistence type="predicted"/>
<organism evidence="1 2">
    <name type="scientific">Pristionchus pacificus</name>
    <name type="common">Parasitic nematode worm</name>
    <dbReference type="NCBI Taxonomy" id="54126"/>
    <lineage>
        <taxon>Eukaryota</taxon>
        <taxon>Metazoa</taxon>
        <taxon>Ecdysozoa</taxon>
        <taxon>Nematoda</taxon>
        <taxon>Chromadorea</taxon>
        <taxon>Rhabditida</taxon>
        <taxon>Rhabditina</taxon>
        <taxon>Diplogasteromorpha</taxon>
        <taxon>Diplogasteroidea</taxon>
        <taxon>Neodiplogasteridae</taxon>
        <taxon>Pristionchus</taxon>
    </lineage>
</organism>
<dbReference type="Proteomes" id="UP000005239">
    <property type="component" value="Unassembled WGS sequence"/>
</dbReference>
<evidence type="ECO:0000313" key="2">
    <source>
        <dbReference type="Proteomes" id="UP000005239"/>
    </source>
</evidence>
<reference evidence="1" key="2">
    <citation type="submission" date="2022-06" db="UniProtKB">
        <authorList>
            <consortium name="EnsemblMetazoa"/>
        </authorList>
    </citation>
    <scope>IDENTIFICATION</scope>
    <source>
        <strain evidence="1">PS312</strain>
    </source>
</reference>
<accession>A0A8R1Z571</accession>
<protein>
    <submittedName>
        <fullName evidence="1">Uncharacterized protein</fullName>
    </submittedName>
</protein>
<dbReference type="AlphaFoldDB" id="A0A2A6BUP7"/>
<dbReference type="EnsemblMetazoa" id="PPA46414.1">
    <property type="protein sequence ID" value="PPA46414.1"/>
    <property type="gene ID" value="WBGene00284783"/>
</dbReference>
<gene>
    <name evidence="1" type="primary">WBGene00284783</name>
</gene>
<name>A0A2A6BUP7_PRIPA</name>